<dbReference type="GO" id="GO:0046872">
    <property type="term" value="F:metal ion binding"/>
    <property type="evidence" value="ECO:0007669"/>
    <property type="project" value="UniProtKB-KW"/>
</dbReference>
<dbReference type="EMBL" id="QUTE01004985">
    <property type="protein sequence ID" value="RHZ38320.1"/>
    <property type="molecule type" value="Genomic_DNA"/>
</dbReference>
<dbReference type="PANTHER" id="PTHR10642">
    <property type="entry name" value="RIBONUCLEASE H1"/>
    <property type="match status" value="1"/>
</dbReference>
<keyword evidence="9" id="KW-0255">Endonuclease</keyword>
<dbReference type="InterPro" id="IPR002156">
    <property type="entry name" value="RNaseH_domain"/>
</dbReference>
<gene>
    <name evidence="13" type="ORF">DYB31_003458</name>
</gene>
<evidence type="ECO:0000256" key="4">
    <source>
        <dbReference type="ARBA" id="ARBA00005300"/>
    </source>
</evidence>
<dbReference type="VEuPathDB" id="FungiDB:H257_04716"/>
<comment type="similarity">
    <text evidence="4">Belongs to the RNase H family.</text>
</comment>
<proteinExistence type="inferred from homology"/>
<evidence type="ECO:0000256" key="5">
    <source>
        <dbReference type="ARBA" id="ARBA00012180"/>
    </source>
</evidence>
<evidence type="ECO:0000256" key="2">
    <source>
        <dbReference type="ARBA" id="ARBA00001946"/>
    </source>
</evidence>
<dbReference type="CDD" id="cd09280">
    <property type="entry name" value="RNase_HI_eukaryote_like"/>
    <property type="match status" value="1"/>
</dbReference>
<dbReference type="AlphaFoldDB" id="A0A397FSS7"/>
<evidence type="ECO:0000256" key="8">
    <source>
        <dbReference type="ARBA" id="ARBA00022723"/>
    </source>
</evidence>
<dbReference type="GO" id="GO:0043137">
    <property type="term" value="P:DNA replication, removal of RNA primer"/>
    <property type="evidence" value="ECO:0007669"/>
    <property type="project" value="TreeGrafter"/>
</dbReference>
<evidence type="ECO:0000256" key="10">
    <source>
        <dbReference type="ARBA" id="ARBA00022801"/>
    </source>
</evidence>
<dbReference type="Gene3D" id="3.40.970.10">
    <property type="entry name" value="Ribonuclease H1, N-terminal domain"/>
    <property type="match status" value="3"/>
</dbReference>
<evidence type="ECO:0000256" key="7">
    <source>
        <dbReference type="ARBA" id="ARBA00022722"/>
    </source>
</evidence>
<dbReference type="SUPFAM" id="SSF53098">
    <property type="entry name" value="Ribonuclease H-like"/>
    <property type="match status" value="1"/>
</dbReference>
<dbReference type="InterPro" id="IPR050092">
    <property type="entry name" value="RNase_H"/>
</dbReference>
<organism evidence="13 14">
    <name type="scientific">Aphanomyces astaci</name>
    <name type="common">Crayfish plague agent</name>
    <dbReference type="NCBI Taxonomy" id="112090"/>
    <lineage>
        <taxon>Eukaryota</taxon>
        <taxon>Sar</taxon>
        <taxon>Stramenopiles</taxon>
        <taxon>Oomycota</taxon>
        <taxon>Saprolegniomycetes</taxon>
        <taxon>Saprolegniales</taxon>
        <taxon>Verrucalvaceae</taxon>
        <taxon>Aphanomyces</taxon>
    </lineage>
</organism>
<protein>
    <recommendedName>
        <fullName evidence="6">Ribonuclease H</fullName>
        <ecNumber evidence="5">3.1.26.4</ecNumber>
    </recommendedName>
</protein>
<dbReference type="GO" id="GO:0004523">
    <property type="term" value="F:RNA-DNA hybrid ribonuclease activity"/>
    <property type="evidence" value="ECO:0007669"/>
    <property type="project" value="UniProtKB-EC"/>
</dbReference>
<dbReference type="Pfam" id="PF01693">
    <property type="entry name" value="Cauli_VI"/>
    <property type="match status" value="3"/>
</dbReference>
<dbReference type="InterPro" id="IPR009027">
    <property type="entry name" value="Ribosomal_bL9/RNase_H1_N"/>
</dbReference>
<evidence type="ECO:0000259" key="12">
    <source>
        <dbReference type="PROSITE" id="PS50879"/>
    </source>
</evidence>
<evidence type="ECO:0000256" key="6">
    <source>
        <dbReference type="ARBA" id="ARBA00017721"/>
    </source>
</evidence>
<comment type="caution">
    <text evidence="13">The sequence shown here is derived from an EMBL/GenBank/DDBJ whole genome shotgun (WGS) entry which is preliminary data.</text>
</comment>
<evidence type="ECO:0000256" key="9">
    <source>
        <dbReference type="ARBA" id="ARBA00022759"/>
    </source>
</evidence>
<evidence type="ECO:0000313" key="13">
    <source>
        <dbReference type="EMBL" id="RHZ38320.1"/>
    </source>
</evidence>
<dbReference type="FunFam" id="3.40.970.10:FF:000002">
    <property type="entry name" value="Ribonuclease H"/>
    <property type="match status" value="2"/>
</dbReference>
<evidence type="ECO:0000256" key="11">
    <source>
        <dbReference type="ARBA" id="ARBA00022842"/>
    </source>
</evidence>
<dbReference type="InterPro" id="IPR012337">
    <property type="entry name" value="RNaseH-like_sf"/>
</dbReference>
<evidence type="ECO:0000256" key="3">
    <source>
        <dbReference type="ARBA" id="ARBA00004065"/>
    </source>
</evidence>
<comment type="function">
    <text evidence="3">Endonuclease that specifically degrades the RNA of RNA-DNA hybrids.</text>
</comment>
<name>A0A397FSS7_APHAT</name>
<evidence type="ECO:0000313" key="14">
    <source>
        <dbReference type="Proteomes" id="UP000266196"/>
    </source>
</evidence>
<sequence length="425" mass="47111">MPFYAVAAGRRRGIFTSWAQGAKEEVTGYPAAIFKKFNTEAEAQRFLNQAENATRKRARPAADDDDVEAQWHPPTIRQRTVPPHILVRGARIVSQPHYVVSKGHVTGVFASWGEVEGAILNFAAPEFRKFPSKEEADAYWTQLHGSTPAPSPSISSSWSTTLVPPASAAATSPSVPPTQPPMKYYAVAKGRKGVSGIFTTWKDVEPLVNNFVSAKYKSFWTRAEAEAYMATHQAVVSLPGTPDPDPLDPSTLVAFCDGSAIGNGKATCKAAFACVFPHNESWNVAEKLPSLQAAATNNRAEYLAALEALKRANVQDPSQSQPLFIFSDSMLLIRSMTEWLPTWIDNNWRKADGTMYVASHPVDVMTHGCVILIRVKNVDLLQQLTHTRGRRRVLWRHVKAHTNQRDWKSTWNDKADRLARSTAQF</sequence>
<keyword evidence="7" id="KW-0540">Nuclease</keyword>
<dbReference type="PANTHER" id="PTHR10642:SF26">
    <property type="entry name" value="RIBONUCLEASE H1"/>
    <property type="match status" value="1"/>
</dbReference>
<feature type="domain" description="RNase H type-1" evidence="12">
    <location>
        <begin position="248"/>
        <end position="424"/>
    </location>
</feature>
<dbReference type="Pfam" id="PF00075">
    <property type="entry name" value="RNase_H"/>
    <property type="match status" value="1"/>
</dbReference>
<evidence type="ECO:0000256" key="1">
    <source>
        <dbReference type="ARBA" id="ARBA00000077"/>
    </source>
</evidence>
<dbReference type="Gene3D" id="3.30.420.10">
    <property type="entry name" value="Ribonuclease H-like superfamily/Ribonuclease H"/>
    <property type="match status" value="1"/>
</dbReference>
<keyword evidence="10" id="KW-0378">Hydrolase</keyword>
<dbReference type="InterPro" id="IPR036397">
    <property type="entry name" value="RNaseH_sf"/>
</dbReference>
<dbReference type="GO" id="GO:0003676">
    <property type="term" value="F:nucleic acid binding"/>
    <property type="evidence" value="ECO:0007669"/>
    <property type="project" value="InterPro"/>
</dbReference>
<keyword evidence="11" id="KW-0460">Magnesium</keyword>
<keyword evidence="8" id="KW-0479">Metal-binding</keyword>
<reference evidence="13 14" key="1">
    <citation type="submission" date="2018-08" db="EMBL/GenBank/DDBJ databases">
        <title>Aphanomyces genome sequencing and annotation.</title>
        <authorList>
            <person name="Minardi D."/>
            <person name="Oidtmann B."/>
            <person name="Van Der Giezen M."/>
            <person name="Studholme D.J."/>
        </authorList>
    </citation>
    <scope>NUCLEOTIDE SEQUENCE [LARGE SCALE GENOMIC DNA]</scope>
    <source>
        <strain evidence="13 14">197901</strain>
    </source>
</reference>
<dbReference type="InterPro" id="IPR037056">
    <property type="entry name" value="RNase_H1_N_sf"/>
</dbReference>
<comment type="catalytic activity">
    <reaction evidence="1">
        <text>Endonucleolytic cleavage to 5'-phosphomonoester.</text>
        <dbReference type="EC" id="3.1.26.4"/>
    </reaction>
</comment>
<comment type="cofactor">
    <cofactor evidence="2">
        <name>Mg(2+)</name>
        <dbReference type="ChEBI" id="CHEBI:18420"/>
    </cofactor>
</comment>
<dbReference type="SUPFAM" id="SSF55658">
    <property type="entry name" value="L9 N-domain-like"/>
    <property type="match status" value="3"/>
</dbReference>
<dbReference type="InterPro" id="IPR011320">
    <property type="entry name" value="RNase_H1_N"/>
</dbReference>
<accession>A0A397FSS7</accession>
<dbReference type="PROSITE" id="PS50879">
    <property type="entry name" value="RNASE_H_1"/>
    <property type="match status" value="1"/>
</dbReference>
<dbReference type="EC" id="3.1.26.4" evidence="5"/>
<dbReference type="Proteomes" id="UP000266196">
    <property type="component" value="Unassembled WGS sequence"/>
</dbReference>